<gene>
    <name evidence="1" type="ORF">IF1G_08745</name>
</gene>
<protein>
    <submittedName>
        <fullName evidence="1">Uncharacterized protein</fullName>
    </submittedName>
</protein>
<proteinExistence type="predicted"/>
<dbReference type="Proteomes" id="UP000315783">
    <property type="component" value="Unassembled WGS sequence"/>
</dbReference>
<name>A0A545UTM6_9HYPO</name>
<sequence length="54" mass="6096">MHAPSWIPCHLTLPRMTATPSTGSESRCWQGTLLHPYPSQGMWQRCEADATIKQ</sequence>
<comment type="caution">
    <text evidence="1">The sequence shown here is derived from an EMBL/GenBank/DDBJ whole genome shotgun (WGS) entry which is preliminary data.</text>
</comment>
<dbReference type="AlphaFoldDB" id="A0A545UTM6"/>
<accession>A0A545UTM6</accession>
<keyword evidence="2" id="KW-1185">Reference proteome</keyword>
<organism evidence="1 2">
    <name type="scientific">Cordyceps javanica</name>
    <dbReference type="NCBI Taxonomy" id="43265"/>
    <lineage>
        <taxon>Eukaryota</taxon>
        <taxon>Fungi</taxon>
        <taxon>Dikarya</taxon>
        <taxon>Ascomycota</taxon>
        <taxon>Pezizomycotina</taxon>
        <taxon>Sordariomycetes</taxon>
        <taxon>Hypocreomycetidae</taxon>
        <taxon>Hypocreales</taxon>
        <taxon>Cordycipitaceae</taxon>
        <taxon>Cordyceps</taxon>
    </lineage>
</organism>
<dbReference type="EMBL" id="SPUK01000014">
    <property type="protein sequence ID" value="TQV92821.1"/>
    <property type="molecule type" value="Genomic_DNA"/>
</dbReference>
<evidence type="ECO:0000313" key="1">
    <source>
        <dbReference type="EMBL" id="TQV92821.1"/>
    </source>
</evidence>
<reference evidence="1 2" key="1">
    <citation type="journal article" date="2019" name="Appl. Microbiol. Biotechnol.">
        <title>Genome sequence of Isaria javanica and comparative genome analysis insights into family S53 peptidase evolution in fungal entomopathogens.</title>
        <authorList>
            <person name="Lin R."/>
            <person name="Zhang X."/>
            <person name="Xin B."/>
            <person name="Zou M."/>
            <person name="Gao Y."/>
            <person name="Qin F."/>
            <person name="Hu Q."/>
            <person name="Xie B."/>
            <person name="Cheng X."/>
        </authorList>
    </citation>
    <scope>NUCLEOTIDE SEQUENCE [LARGE SCALE GENOMIC DNA]</scope>
    <source>
        <strain evidence="1 2">IJ1G</strain>
    </source>
</reference>
<evidence type="ECO:0000313" key="2">
    <source>
        <dbReference type="Proteomes" id="UP000315783"/>
    </source>
</evidence>